<evidence type="ECO:0000313" key="1">
    <source>
        <dbReference type="Proteomes" id="UP000504608"/>
    </source>
</evidence>
<dbReference type="Proteomes" id="UP000504608">
    <property type="component" value="Unplaced"/>
</dbReference>
<evidence type="ECO:0000313" key="2">
    <source>
        <dbReference type="RefSeq" id="XP_022975727.1"/>
    </source>
</evidence>
<dbReference type="RefSeq" id="XP_022975727.1">
    <property type="nucleotide sequence ID" value="XM_023119959.1"/>
</dbReference>
<organism evidence="1 2">
    <name type="scientific">Cucurbita maxima</name>
    <name type="common">Pumpkin</name>
    <name type="synonym">Winter squash</name>
    <dbReference type="NCBI Taxonomy" id="3661"/>
    <lineage>
        <taxon>Eukaryota</taxon>
        <taxon>Viridiplantae</taxon>
        <taxon>Streptophyta</taxon>
        <taxon>Embryophyta</taxon>
        <taxon>Tracheophyta</taxon>
        <taxon>Spermatophyta</taxon>
        <taxon>Magnoliopsida</taxon>
        <taxon>eudicotyledons</taxon>
        <taxon>Gunneridae</taxon>
        <taxon>Pentapetalae</taxon>
        <taxon>rosids</taxon>
        <taxon>fabids</taxon>
        <taxon>Cucurbitales</taxon>
        <taxon>Cucurbitaceae</taxon>
        <taxon>Cucurbiteae</taxon>
        <taxon>Cucurbita</taxon>
    </lineage>
</organism>
<gene>
    <name evidence="2" type="primary">LOC111475889</name>
</gene>
<proteinExistence type="predicted"/>
<sequence>MYESNAGYFYSAGHDRSICFFVFIHGEAEGRRSKSPTEGTTLSSLLCNALSLLPLLGVFSLQAPSVPSSPLLPLRHISQALGYGGGDEAKMLRRHLAGSTIKVCIGADRRASAA</sequence>
<dbReference type="KEGG" id="cmax:111475889"/>
<keyword evidence="1" id="KW-1185">Reference proteome</keyword>
<dbReference type="GeneID" id="111475889"/>
<accession>A0A6J1IDU8</accession>
<reference evidence="2" key="1">
    <citation type="submission" date="2025-08" db="UniProtKB">
        <authorList>
            <consortium name="RefSeq"/>
        </authorList>
    </citation>
    <scope>IDENTIFICATION</scope>
    <source>
        <tissue evidence="2">Young leaves</tissue>
    </source>
</reference>
<dbReference type="AlphaFoldDB" id="A0A6J1IDU8"/>
<dbReference type="OrthoDB" id="10266567at2759"/>
<name>A0A6J1IDU8_CUCMA</name>
<protein>
    <submittedName>
        <fullName evidence="2">Uncharacterized protein LOC111475889</fullName>
    </submittedName>
</protein>